<evidence type="ECO:0000256" key="6">
    <source>
        <dbReference type="ARBA" id="ARBA00022989"/>
    </source>
</evidence>
<feature type="domain" description="Major facilitator superfamily associated" evidence="9">
    <location>
        <begin position="14"/>
        <end position="365"/>
    </location>
</feature>
<keyword evidence="2" id="KW-0813">Transport</keyword>
<dbReference type="NCBIfam" id="NF037955">
    <property type="entry name" value="mfs"/>
    <property type="match status" value="1"/>
</dbReference>
<dbReference type="PIRSF" id="PIRSF004925">
    <property type="entry name" value="HcaT"/>
    <property type="match status" value="1"/>
</dbReference>
<comment type="subcellular location">
    <subcellularLocation>
        <location evidence="1">Cell inner membrane</location>
        <topology evidence="1">Multi-pass membrane protein</topology>
    </subcellularLocation>
</comment>
<feature type="transmembrane region" description="Helical" evidence="8">
    <location>
        <begin position="76"/>
        <end position="95"/>
    </location>
</feature>
<feature type="transmembrane region" description="Helical" evidence="8">
    <location>
        <begin position="362"/>
        <end position="382"/>
    </location>
</feature>
<dbReference type="SUPFAM" id="SSF103473">
    <property type="entry name" value="MFS general substrate transporter"/>
    <property type="match status" value="1"/>
</dbReference>
<dbReference type="Pfam" id="PF12832">
    <property type="entry name" value="MFS_1_like"/>
    <property type="match status" value="1"/>
</dbReference>
<evidence type="ECO:0000259" key="9">
    <source>
        <dbReference type="Pfam" id="PF12832"/>
    </source>
</evidence>
<feature type="transmembrane region" description="Helical" evidence="8">
    <location>
        <begin position="162"/>
        <end position="181"/>
    </location>
</feature>
<keyword evidence="3" id="KW-1003">Cell membrane</keyword>
<evidence type="ECO:0000256" key="8">
    <source>
        <dbReference type="SAM" id="Phobius"/>
    </source>
</evidence>
<feature type="transmembrane region" description="Helical" evidence="8">
    <location>
        <begin position="243"/>
        <end position="260"/>
    </location>
</feature>
<evidence type="ECO:0000256" key="4">
    <source>
        <dbReference type="ARBA" id="ARBA00022519"/>
    </source>
</evidence>
<dbReference type="Gene3D" id="1.20.1250.20">
    <property type="entry name" value="MFS general substrate transporter like domains"/>
    <property type="match status" value="2"/>
</dbReference>
<keyword evidence="7 8" id="KW-0472">Membrane</keyword>
<dbReference type="RefSeq" id="WP_263122949.1">
    <property type="nucleotide sequence ID" value="NZ_CP106753.1"/>
</dbReference>
<evidence type="ECO:0000256" key="5">
    <source>
        <dbReference type="ARBA" id="ARBA00022692"/>
    </source>
</evidence>
<evidence type="ECO:0000313" key="11">
    <source>
        <dbReference type="Proteomes" id="UP001061302"/>
    </source>
</evidence>
<feature type="transmembrane region" description="Helical" evidence="8">
    <location>
        <begin position="209"/>
        <end position="231"/>
    </location>
</feature>
<evidence type="ECO:0000256" key="7">
    <source>
        <dbReference type="ARBA" id="ARBA00023136"/>
    </source>
</evidence>
<feature type="transmembrane region" description="Helical" evidence="8">
    <location>
        <begin position="101"/>
        <end position="127"/>
    </location>
</feature>
<dbReference type="InterPro" id="IPR036259">
    <property type="entry name" value="MFS_trans_sf"/>
</dbReference>
<feature type="transmembrane region" description="Helical" evidence="8">
    <location>
        <begin position="272"/>
        <end position="291"/>
    </location>
</feature>
<proteinExistence type="predicted"/>
<dbReference type="InterPro" id="IPR024989">
    <property type="entry name" value="MFS_assoc_dom"/>
</dbReference>
<keyword evidence="5 8" id="KW-0812">Transmembrane</keyword>
<organism evidence="10 11">
    <name type="scientific">Chitiniphilus purpureus</name>
    <dbReference type="NCBI Taxonomy" id="2981137"/>
    <lineage>
        <taxon>Bacteria</taxon>
        <taxon>Pseudomonadati</taxon>
        <taxon>Pseudomonadota</taxon>
        <taxon>Betaproteobacteria</taxon>
        <taxon>Neisseriales</taxon>
        <taxon>Chitinibacteraceae</taxon>
        <taxon>Chitiniphilus</taxon>
    </lineage>
</organism>
<accession>A0ABY6DKS5</accession>
<keyword evidence="6 8" id="KW-1133">Transmembrane helix</keyword>
<sequence>MQAAPPRTAGLFAIGGFYFCYFGFTGLFQPYWGVYLAALSFPAWQIGILTSLTQINRIYAPAIWGWLADRTGRRALILRLAGVGSLAGFVGLLFTQHFAGMFVALLIATFFWSAALPLVEALTMGLLQGNGARYARLRVWGSIGFIVSSVLAGYWMQAMGVTVLPVTVVAVMTGLALYAWMLPHPAPLAHETVPAAPFGQILRRREVRLVFLGCFLMLLSHGPYYSFYSIYITDHGVPASSIGWLWTLGVVAEIAVFMMMSRLTARWTQQALFLSTFVVAAARWLLIGWGAPSLPWLLLAQLGHAFTFAVCHATAMGYVHRHFAGPHQAKGQALYIGVSFGAGGSLGGLLAGAGWALLGGQWVFTLAAVAAAVGGWCCYRGLAAGEGDALRSVAHD</sequence>
<gene>
    <name evidence="10" type="ORF">N8I74_10320</name>
</gene>
<name>A0ABY6DKS5_9NEIS</name>
<dbReference type="PANTHER" id="PTHR23522:SF10">
    <property type="entry name" value="3-PHENYLPROPIONIC ACID TRANSPORTER-RELATED"/>
    <property type="match status" value="1"/>
</dbReference>
<reference evidence="10" key="1">
    <citation type="submission" date="2022-10" db="EMBL/GenBank/DDBJ databases">
        <title>Chitiniphilus purpureus sp. nov., a novel chitin-degrading bacterium isolated from crawfish pond sediment.</title>
        <authorList>
            <person name="Li K."/>
        </authorList>
    </citation>
    <scope>NUCLEOTIDE SEQUENCE</scope>
    <source>
        <strain evidence="10">CD1</strain>
    </source>
</reference>
<dbReference type="EMBL" id="CP106753">
    <property type="protein sequence ID" value="UXY13716.1"/>
    <property type="molecule type" value="Genomic_DNA"/>
</dbReference>
<dbReference type="PANTHER" id="PTHR23522">
    <property type="entry name" value="BLL5896 PROTEIN"/>
    <property type="match status" value="1"/>
</dbReference>
<feature type="transmembrane region" description="Helical" evidence="8">
    <location>
        <begin position="332"/>
        <end position="356"/>
    </location>
</feature>
<evidence type="ECO:0000313" key="10">
    <source>
        <dbReference type="EMBL" id="UXY13716.1"/>
    </source>
</evidence>
<evidence type="ECO:0000256" key="3">
    <source>
        <dbReference type="ARBA" id="ARBA00022475"/>
    </source>
</evidence>
<protein>
    <submittedName>
        <fullName evidence="10">MFS transporter</fullName>
    </submittedName>
</protein>
<dbReference type="InterPro" id="IPR026032">
    <property type="entry name" value="HcaT-like"/>
</dbReference>
<keyword evidence="11" id="KW-1185">Reference proteome</keyword>
<feature type="transmembrane region" description="Helical" evidence="8">
    <location>
        <begin position="297"/>
        <end position="320"/>
    </location>
</feature>
<keyword evidence="4" id="KW-0997">Cell inner membrane</keyword>
<evidence type="ECO:0000256" key="1">
    <source>
        <dbReference type="ARBA" id="ARBA00004429"/>
    </source>
</evidence>
<dbReference type="Proteomes" id="UP001061302">
    <property type="component" value="Chromosome"/>
</dbReference>
<evidence type="ECO:0000256" key="2">
    <source>
        <dbReference type="ARBA" id="ARBA00022448"/>
    </source>
</evidence>
<feature type="transmembrane region" description="Helical" evidence="8">
    <location>
        <begin position="9"/>
        <end position="28"/>
    </location>
</feature>
<feature type="transmembrane region" description="Helical" evidence="8">
    <location>
        <begin position="139"/>
        <end position="156"/>
    </location>
</feature>